<gene>
    <name evidence="1" type="ORF">L1987_60199</name>
</gene>
<accession>A0ACB9D7K2</accession>
<dbReference type="Proteomes" id="UP001056120">
    <property type="component" value="Linkage Group LG20"/>
</dbReference>
<reference evidence="2" key="1">
    <citation type="journal article" date="2022" name="Mol. Ecol. Resour.">
        <title>The genomes of chicory, endive, great burdock and yacon provide insights into Asteraceae palaeo-polyploidization history and plant inulin production.</title>
        <authorList>
            <person name="Fan W."/>
            <person name="Wang S."/>
            <person name="Wang H."/>
            <person name="Wang A."/>
            <person name="Jiang F."/>
            <person name="Liu H."/>
            <person name="Zhao H."/>
            <person name="Xu D."/>
            <person name="Zhang Y."/>
        </authorList>
    </citation>
    <scope>NUCLEOTIDE SEQUENCE [LARGE SCALE GENOMIC DNA]</scope>
    <source>
        <strain evidence="2">cv. Yunnan</strain>
    </source>
</reference>
<keyword evidence="2" id="KW-1185">Reference proteome</keyword>
<reference evidence="1 2" key="2">
    <citation type="journal article" date="2022" name="Mol. Ecol. Resour.">
        <title>The genomes of chicory, endive, great burdock and yacon provide insights into Asteraceae paleo-polyploidization history and plant inulin production.</title>
        <authorList>
            <person name="Fan W."/>
            <person name="Wang S."/>
            <person name="Wang H."/>
            <person name="Wang A."/>
            <person name="Jiang F."/>
            <person name="Liu H."/>
            <person name="Zhao H."/>
            <person name="Xu D."/>
            <person name="Zhang Y."/>
        </authorList>
    </citation>
    <scope>NUCLEOTIDE SEQUENCE [LARGE SCALE GENOMIC DNA]</scope>
    <source>
        <strain evidence="2">cv. Yunnan</strain>
        <tissue evidence="1">Leaves</tissue>
    </source>
</reference>
<evidence type="ECO:0000313" key="1">
    <source>
        <dbReference type="EMBL" id="KAI3742515.1"/>
    </source>
</evidence>
<evidence type="ECO:0000313" key="2">
    <source>
        <dbReference type="Proteomes" id="UP001056120"/>
    </source>
</evidence>
<name>A0ACB9D7K2_9ASTR</name>
<dbReference type="EMBL" id="CM042037">
    <property type="protein sequence ID" value="KAI3742515.1"/>
    <property type="molecule type" value="Genomic_DNA"/>
</dbReference>
<sequence>MKVLTSNRLNMNIARPGGRQYKQSVYGCERNSKHEHGLATHWYICVDCTLIWTLSYGTVATLGESPEYHPLPFEGSETEPSEESLTSPSPVGYGGLSQVHVMDDTQH</sequence>
<organism evidence="1 2">
    <name type="scientific">Smallanthus sonchifolius</name>
    <dbReference type="NCBI Taxonomy" id="185202"/>
    <lineage>
        <taxon>Eukaryota</taxon>
        <taxon>Viridiplantae</taxon>
        <taxon>Streptophyta</taxon>
        <taxon>Embryophyta</taxon>
        <taxon>Tracheophyta</taxon>
        <taxon>Spermatophyta</taxon>
        <taxon>Magnoliopsida</taxon>
        <taxon>eudicotyledons</taxon>
        <taxon>Gunneridae</taxon>
        <taxon>Pentapetalae</taxon>
        <taxon>asterids</taxon>
        <taxon>campanulids</taxon>
        <taxon>Asterales</taxon>
        <taxon>Asteraceae</taxon>
        <taxon>Asteroideae</taxon>
        <taxon>Heliantheae alliance</taxon>
        <taxon>Millerieae</taxon>
        <taxon>Smallanthus</taxon>
    </lineage>
</organism>
<protein>
    <submittedName>
        <fullName evidence="1">Uncharacterized protein</fullName>
    </submittedName>
</protein>
<comment type="caution">
    <text evidence="1">The sequence shown here is derived from an EMBL/GenBank/DDBJ whole genome shotgun (WGS) entry which is preliminary data.</text>
</comment>
<proteinExistence type="predicted"/>